<reference evidence="2" key="1">
    <citation type="submission" date="2017-10" db="EMBL/GenBank/DDBJ databases">
        <title>Whole genome sequencing of various Bordetella species.</title>
        <authorList>
            <person name="Weigand M.R."/>
            <person name="Loparev V."/>
            <person name="Peng Y."/>
            <person name="Bowden K.E."/>
            <person name="Tondella M.L."/>
            <person name="Williams M.M."/>
        </authorList>
    </citation>
    <scope>NUCLEOTIDE SEQUENCE [LARGE SCALE GENOMIC DNA]</scope>
    <source>
        <strain evidence="2">H720</strain>
    </source>
</reference>
<dbReference type="SUPFAM" id="SSF82784">
    <property type="entry name" value="OsmC-like"/>
    <property type="match status" value="1"/>
</dbReference>
<dbReference type="Proteomes" id="UP000282741">
    <property type="component" value="Chromosome"/>
</dbReference>
<dbReference type="EMBL" id="CP024172">
    <property type="protein sequence ID" value="AZW18757.1"/>
    <property type="molecule type" value="Genomic_DNA"/>
</dbReference>
<dbReference type="InterPro" id="IPR036102">
    <property type="entry name" value="OsmC/Ohrsf"/>
</dbReference>
<dbReference type="PANTHER" id="PTHR35368:SF1">
    <property type="entry name" value="HYDROPEROXIDE REDUCTASE"/>
    <property type="match status" value="1"/>
</dbReference>
<organism evidence="1 2">
    <name type="scientific">Bordetella hinzii</name>
    <dbReference type="NCBI Taxonomy" id="103855"/>
    <lineage>
        <taxon>Bacteria</taxon>
        <taxon>Pseudomonadati</taxon>
        <taxon>Pseudomonadota</taxon>
        <taxon>Betaproteobacteria</taxon>
        <taxon>Burkholderiales</taxon>
        <taxon>Alcaligenaceae</taxon>
        <taxon>Bordetella</taxon>
    </lineage>
</organism>
<dbReference type="AlphaFoldDB" id="A0AAN1S0I4"/>
<dbReference type="GeneID" id="92993740"/>
<protein>
    <submittedName>
        <fullName evidence="1">Oxidoreductase</fullName>
    </submittedName>
</protein>
<dbReference type="RefSeq" id="WP_032956013.1">
    <property type="nucleotide sequence ID" value="NZ_CP012076.1"/>
</dbReference>
<dbReference type="InterPro" id="IPR052924">
    <property type="entry name" value="OsmC/Ohr_hydroprdx_reductase"/>
</dbReference>
<dbReference type="Gene3D" id="3.30.300.20">
    <property type="match status" value="1"/>
</dbReference>
<proteinExistence type="predicted"/>
<name>A0AAN1S0I4_9BORD</name>
<gene>
    <name evidence="1" type="ORF">CS347_19325</name>
</gene>
<evidence type="ECO:0000313" key="1">
    <source>
        <dbReference type="EMBL" id="AZW18757.1"/>
    </source>
</evidence>
<dbReference type="Pfam" id="PF02566">
    <property type="entry name" value="OsmC"/>
    <property type="match status" value="1"/>
</dbReference>
<dbReference type="KEGG" id="bhz:ACR54_02345"/>
<dbReference type="InterPro" id="IPR003718">
    <property type="entry name" value="OsmC/Ohr_fam"/>
</dbReference>
<sequence length="135" mass="14275">MPSLRSTTIGQQGRYLLSAREQHLIADATAARGGPGEAWLAAELLLAALATCAQAVIESSAREQGVALRAVRVNGEAEADEARPGHYAFVRLDFELDGATDEQARALVGVYLEICPIYGSVSRGAPVSVNIRGRV</sequence>
<dbReference type="InterPro" id="IPR015946">
    <property type="entry name" value="KH_dom-like_a/b"/>
</dbReference>
<evidence type="ECO:0000313" key="2">
    <source>
        <dbReference type="Proteomes" id="UP000282741"/>
    </source>
</evidence>
<accession>A0AAN1S0I4</accession>
<dbReference type="PANTHER" id="PTHR35368">
    <property type="entry name" value="HYDROPEROXIDE REDUCTASE"/>
    <property type="match status" value="1"/>
</dbReference>